<dbReference type="GO" id="GO:0016747">
    <property type="term" value="F:acyltransferase activity, transferring groups other than amino-acyl groups"/>
    <property type="evidence" value="ECO:0007669"/>
    <property type="project" value="InterPro"/>
</dbReference>
<sequence length="171" mass="19224">MEILLAEEQHIPAIQQIYAHHVLYGCATFETEPPDEATLLARLQNINAAGLPWFVAIEDGVVLGYCYLSRWRERFAYRFSLEDSVYIDQRYTGRGIGRKLLAQALLWAEQHGYRQMIGVVGNSENDASIALHRSAGFTVTGTLRSVGFKHGRWLDTVIMQRELGAGNSTLP</sequence>
<dbReference type="STRING" id="55209.HA50_28750"/>
<dbReference type="PANTHER" id="PTHR43072">
    <property type="entry name" value="N-ACETYLTRANSFERASE"/>
    <property type="match status" value="1"/>
</dbReference>
<name>A0A1X1EGD2_PANCY</name>
<evidence type="ECO:0000313" key="2">
    <source>
        <dbReference type="EMBL" id="ORM87929.1"/>
    </source>
</evidence>
<proteinExistence type="predicted"/>
<gene>
    <name evidence="2" type="ORF">HA50_28750</name>
</gene>
<dbReference type="EMBL" id="MLJI01000003">
    <property type="protein sequence ID" value="ORM87929.1"/>
    <property type="molecule type" value="Genomic_DNA"/>
</dbReference>
<accession>A0A1X1EGD2</accession>
<dbReference type="PANTHER" id="PTHR43072:SF8">
    <property type="entry name" value="ACYLTRANSFERASE FABY-RELATED"/>
    <property type="match status" value="1"/>
</dbReference>
<dbReference type="InterPro" id="IPR016181">
    <property type="entry name" value="Acyl_CoA_acyltransferase"/>
</dbReference>
<comment type="caution">
    <text evidence="2">The sequence shown here is derived from an EMBL/GenBank/DDBJ whole genome shotgun (WGS) entry which is preliminary data.</text>
</comment>
<evidence type="ECO:0000259" key="1">
    <source>
        <dbReference type="PROSITE" id="PS51186"/>
    </source>
</evidence>
<keyword evidence="3" id="KW-1185">Reference proteome</keyword>
<keyword evidence="2" id="KW-0808">Transferase</keyword>
<dbReference type="InterPro" id="IPR000182">
    <property type="entry name" value="GNAT_dom"/>
</dbReference>
<dbReference type="Proteomes" id="UP000193749">
    <property type="component" value="Unassembled WGS sequence"/>
</dbReference>
<protein>
    <submittedName>
        <fullName evidence="2">N-acetyltransferase</fullName>
    </submittedName>
</protein>
<dbReference type="RefSeq" id="WP_084880892.1">
    <property type="nucleotide sequence ID" value="NZ_JAGGMY010000004.1"/>
</dbReference>
<dbReference type="SUPFAM" id="SSF55729">
    <property type="entry name" value="Acyl-CoA N-acyltransferases (Nat)"/>
    <property type="match status" value="1"/>
</dbReference>
<evidence type="ECO:0000313" key="3">
    <source>
        <dbReference type="Proteomes" id="UP000193749"/>
    </source>
</evidence>
<dbReference type="OrthoDB" id="5459937at2"/>
<dbReference type="Pfam" id="PF00583">
    <property type="entry name" value="Acetyltransf_1"/>
    <property type="match status" value="1"/>
</dbReference>
<feature type="domain" description="N-acetyltransferase" evidence="1">
    <location>
        <begin position="1"/>
        <end position="164"/>
    </location>
</feature>
<organism evidence="2 3">
    <name type="scientific">Pantoea cypripedii</name>
    <name type="common">Pectobacterium cypripedii</name>
    <name type="synonym">Erwinia cypripedii</name>
    <dbReference type="NCBI Taxonomy" id="55209"/>
    <lineage>
        <taxon>Bacteria</taxon>
        <taxon>Pseudomonadati</taxon>
        <taxon>Pseudomonadota</taxon>
        <taxon>Gammaproteobacteria</taxon>
        <taxon>Enterobacterales</taxon>
        <taxon>Erwiniaceae</taxon>
        <taxon>Pantoea</taxon>
    </lineage>
</organism>
<reference evidence="2 3" key="1">
    <citation type="journal article" date="2017" name="Antonie Van Leeuwenhoek">
        <title>Phylogenomic resolution of the bacterial genus Pantoea and its relationship with Erwinia and Tatumella.</title>
        <authorList>
            <person name="Palmer M."/>
            <person name="Steenkamp E.T."/>
            <person name="Coetzee M.P."/>
            <person name="Chan W.Y."/>
            <person name="van Zyl E."/>
            <person name="De Maayer P."/>
            <person name="Coutinho T.A."/>
            <person name="Blom J."/>
            <person name="Smits T.H."/>
            <person name="Duffy B."/>
            <person name="Venter S.N."/>
        </authorList>
    </citation>
    <scope>NUCLEOTIDE SEQUENCE [LARGE SCALE GENOMIC DNA]</scope>
    <source>
        <strain evidence="2 3">LMG 2657</strain>
    </source>
</reference>
<dbReference type="CDD" id="cd04301">
    <property type="entry name" value="NAT_SF"/>
    <property type="match status" value="1"/>
</dbReference>
<dbReference type="PROSITE" id="PS51186">
    <property type="entry name" value="GNAT"/>
    <property type="match status" value="1"/>
</dbReference>
<dbReference type="AlphaFoldDB" id="A0A1X1EGD2"/>
<dbReference type="Gene3D" id="3.40.630.30">
    <property type="match status" value="1"/>
</dbReference>